<keyword evidence="17" id="KW-1185">Reference proteome</keyword>
<comment type="pathway">
    <text evidence="2">Siderophore biosynthesis.</text>
</comment>
<evidence type="ECO:0000256" key="3">
    <source>
        <dbReference type="ARBA" id="ARBA00007588"/>
    </source>
</evidence>
<dbReference type="PANTHER" id="PTHR42802:SF1">
    <property type="entry name" value="L-ORNITHINE N(5)-MONOOXYGENASE"/>
    <property type="match status" value="1"/>
</dbReference>
<proteinExistence type="inferred from homology"/>
<dbReference type="EMBL" id="BSFP01000045">
    <property type="protein sequence ID" value="GLL04410.1"/>
    <property type="molecule type" value="Genomic_DNA"/>
</dbReference>
<evidence type="ECO:0000256" key="9">
    <source>
        <dbReference type="ARBA" id="ARBA00023002"/>
    </source>
</evidence>
<keyword evidence="7" id="KW-0274">FAD</keyword>
<evidence type="ECO:0000256" key="8">
    <source>
        <dbReference type="ARBA" id="ARBA00022857"/>
    </source>
</evidence>
<evidence type="ECO:0000256" key="4">
    <source>
        <dbReference type="ARBA" id="ARBA00013076"/>
    </source>
</evidence>
<dbReference type="EC" id="1.14.13.59" evidence="4"/>
<evidence type="ECO:0000313" key="17">
    <source>
        <dbReference type="Proteomes" id="UP001143480"/>
    </source>
</evidence>
<comment type="cofactor">
    <cofactor evidence="1">
        <name>FAD</name>
        <dbReference type="ChEBI" id="CHEBI:57692"/>
    </cofactor>
</comment>
<dbReference type="RefSeq" id="WP_261959496.1">
    <property type="nucleotide sequence ID" value="NZ_BAAAXA010000001.1"/>
</dbReference>
<evidence type="ECO:0000256" key="1">
    <source>
        <dbReference type="ARBA" id="ARBA00001974"/>
    </source>
</evidence>
<reference evidence="16" key="2">
    <citation type="submission" date="2023-01" db="EMBL/GenBank/DDBJ databases">
        <authorList>
            <person name="Sun Q."/>
            <person name="Evtushenko L."/>
        </authorList>
    </citation>
    <scope>NUCLEOTIDE SEQUENCE</scope>
    <source>
        <strain evidence="16">VKM Ac-1321</strain>
    </source>
</reference>
<evidence type="ECO:0000256" key="14">
    <source>
        <dbReference type="ARBA" id="ARBA00032738"/>
    </source>
</evidence>
<dbReference type="SUPFAM" id="SSF51905">
    <property type="entry name" value="FAD/NAD(P)-binding domain"/>
    <property type="match status" value="2"/>
</dbReference>
<dbReference type="InterPro" id="IPR036188">
    <property type="entry name" value="FAD/NAD-bd_sf"/>
</dbReference>
<gene>
    <name evidence="16" type="primary">iucD_1</name>
    <name evidence="16" type="ORF">GCM10017581_061570</name>
</gene>
<comment type="caution">
    <text evidence="16">The sequence shown here is derived from an EMBL/GenBank/DDBJ whole genome shotgun (WGS) entry which is preliminary data.</text>
</comment>
<keyword evidence="10" id="KW-0503">Monooxygenase</keyword>
<evidence type="ECO:0000256" key="11">
    <source>
        <dbReference type="ARBA" id="ARBA00029939"/>
    </source>
</evidence>
<dbReference type="GO" id="GO:0047091">
    <property type="term" value="F:L-lysine 6-monooxygenase (NADPH) activity"/>
    <property type="evidence" value="ECO:0007669"/>
    <property type="project" value="UniProtKB-EC"/>
</dbReference>
<keyword evidence="9" id="KW-0560">Oxidoreductase</keyword>
<evidence type="ECO:0000256" key="6">
    <source>
        <dbReference type="ARBA" id="ARBA00022630"/>
    </source>
</evidence>
<keyword evidence="8" id="KW-0521">NADP</keyword>
<reference evidence="16" key="1">
    <citation type="journal article" date="2014" name="Int. J. Syst. Evol. Microbiol.">
        <title>Complete genome sequence of Corynebacterium casei LMG S-19264T (=DSM 44701T), isolated from a smear-ripened cheese.</title>
        <authorList>
            <consortium name="US DOE Joint Genome Institute (JGI-PGF)"/>
            <person name="Walter F."/>
            <person name="Albersmeier A."/>
            <person name="Kalinowski J."/>
            <person name="Ruckert C."/>
        </authorList>
    </citation>
    <scope>NUCLEOTIDE SEQUENCE</scope>
    <source>
        <strain evidence="16">VKM Ac-1321</strain>
    </source>
</reference>
<dbReference type="Gene3D" id="3.50.50.60">
    <property type="entry name" value="FAD/NAD(P)-binding domain"/>
    <property type="match status" value="1"/>
</dbReference>
<evidence type="ECO:0000313" key="16">
    <source>
        <dbReference type="EMBL" id="GLL04410.1"/>
    </source>
</evidence>
<evidence type="ECO:0000256" key="10">
    <source>
        <dbReference type="ARBA" id="ARBA00023033"/>
    </source>
</evidence>
<dbReference type="Proteomes" id="UP001143480">
    <property type="component" value="Unassembled WGS sequence"/>
</dbReference>
<evidence type="ECO:0000256" key="15">
    <source>
        <dbReference type="ARBA" id="ARBA00048407"/>
    </source>
</evidence>
<dbReference type="Pfam" id="PF13434">
    <property type="entry name" value="Lys_Orn_oxgnase"/>
    <property type="match status" value="1"/>
</dbReference>
<keyword evidence="6" id="KW-0285">Flavoprotein</keyword>
<dbReference type="PANTHER" id="PTHR42802">
    <property type="entry name" value="MONOOXYGENASE"/>
    <property type="match status" value="1"/>
</dbReference>
<dbReference type="InterPro" id="IPR025700">
    <property type="entry name" value="Lys/Orn_oxygenase"/>
</dbReference>
<name>A0A9W6KNX9_9ACTN</name>
<evidence type="ECO:0000256" key="7">
    <source>
        <dbReference type="ARBA" id="ARBA00022827"/>
    </source>
</evidence>
<evidence type="ECO:0000256" key="13">
    <source>
        <dbReference type="ARBA" id="ARBA00032493"/>
    </source>
</evidence>
<comment type="catalytic activity">
    <reaction evidence="15">
        <text>L-lysine + NADPH + O2 = N(6)-hydroxy-L-lysine + NADP(+) + H2O</text>
        <dbReference type="Rhea" id="RHEA:23228"/>
        <dbReference type="ChEBI" id="CHEBI:15377"/>
        <dbReference type="ChEBI" id="CHEBI:15379"/>
        <dbReference type="ChEBI" id="CHEBI:32551"/>
        <dbReference type="ChEBI" id="CHEBI:57783"/>
        <dbReference type="ChEBI" id="CHEBI:57820"/>
        <dbReference type="ChEBI" id="CHEBI:58349"/>
        <dbReference type="EC" id="1.14.13.59"/>
    </reaction>
</comment>
<evidence type="ECO:0000256" key="5">
    <source>
        <dbReference type="ARBA" id="ARBA00016406"/>
    </source>
</evidence>
<protein>
    <recommendedName>
        <fullName evidence="5">L-lysine N6-monooxygenase MbtG</fullName>
        <ecNumber evidence="4">1.14.13.59</ecNumber>
    </recommendedName>
    <alternativeName>
        <fullName evidence="14">Lysine 6-N-hydroxylase</fullName>
    </alternativeName>
    <alternativeName>
        <fullName evidence="13">Lysine N6-hydroxylase</fullName>
    </alternativeName>
    <alternativeName>
        <fullName evidence="11">Lysine-N-oxygenase</fullName>
    </alternativeName>
    <alternativeName>
        <fullName evidence="12">Mycobactin synthase protein G</fullName>
    </alternativeName>
</protein>
<comment type="similarity">
    <text evidence="3">Belongs to the lysine N(6)-hydroxylase/L-ornithine N(5)-oxygenase family.</text>
</comment>
<sequence>MYSNDLPTYHVAGVGAGPANLSLAALFPAANLGRAALFDSQPGPAWHPALLSPGVRMQTSWMKDLVSLVDPQHPLTFMNYLVTTGRLFALLNAQFDTIPRMEYVRYLTWAARRIEGIHYGTPIERVTYTGDGFELHAGGRPVARAQHLSVGVGTRAVRPAWMAGLPESVLIADDLGWRIDGLRADLTAPIAVVGGGQTGLECVLKLIHAGFTDVRWLGRRQWFQTIDDSPVANEFYRPAHQQFLQQLSRGTRRRLVVEQGPTGDALTPGALRVLYQANYDRMLDLDRFPAVLYPGRDVVAVEADGDELVMRCDTPGGREVHRARHIIVAVGREASPVPFDDDLAERVEYDDDGDMLIEPDYSLRWKGMNGHRIFVLNRARYSHGVPDANLTLLPVRAAGVINAMAGRAVYNVIDELCPVRWIA</sequence>
<evidence type="ECO:0000256" key="2">
    <source>
        <dbReference type="ARBA" id="ARBA00004924"/>
    </source>
</evidence>
<evidence type="ECO:0000256" key="12">
    <source>
        <dbReference type="ARBA" id="ARBA00031158"/>
    </source>
</evidence>
<accession>A0A9W6KNX9</accession>
<organism evidence="16 17">
    <name type="scientific">Dactylosporangium matsuzakiense</name>
    <dbReference type="NCBI Taxonomy" id="53360"/>
    <lineage>
        <taxon>Bacteria</taxon>
        <taxon>Bacillati</taxon>
        <taxon>Actinomycetota</taxon>
        <taxon>Actinomycetes</taxon>
        <taxon>Micromonosporales</taxon>
        <taxon>Micromonosporaceae</taxon>
        <taxon>Dactylosporangium</taxon>
    </lineage>
</organism>
<dbReference type="AlphaFoldDB" id="A0A9W6KNX9"/>